<reference evidence="2 3" key="1">
    <citation type="submission" date="2019-09" db="EMBL/GenBank/DDBJ databases">
        <authorList>
            <person name="Chandra G."/>
            <person name="Truman W A."/>
        </authorList>
    </citation>
    <scope>NUCLEOTIDE SEQUENCE [LARGE SCALE GENOMIC DNA]</scope>
    <source>
        <strain evidence="2">PS833</strain>
    </source>
</reference>
<feature type="domain" description="DUF4145" evidence="1">
    <location>
        <begin position="139"/>
        <end position="218"/>
    </location>
</feature>
<dbReference type="RefSeq" id="WP_150799215.1">
    <property type="nucleotide sequence ID" value="NZ_CABVHU010000009.1"/>
</dbReference>
<evidence type="ECO:0000259" key="1">
    <source>
        <dbReference type="Pfam" id="PF13643"/>
    </source>
</evidence>
<organism evidence="2 3">
    <name type="scientific">Pseudomonas fluorescens</name>
    <dbReference type="NCBI Taxonomy" id="294"/>
    <lineage>
        <taxon>Bacteria</taxon>
        <taxon>Pseudomonadati</taxon>
        <taxon>Pseudomonadota</taxon>
        <taxon>Gammaproteobacteria</taxon>
        <taxon>Pseudomonadales</taxon>
        <taxon>Pseudomonadaceae</taxon>
        <taxon>Pseudomonas</taxon>
    </lineage>
</organism>
<protein>
    <recommendedName>
        <fullName evidence="1">DUF4145 domain-containing protein</fullName>
    </recommendedName>
</protein>
<gene>
    <name evidence="2" type="ORF">PS833_03801</name>
</gene>
<dbReference type="EMBL" id="CABVHU010000009">
    <property type="protein sequence ID" value="VVO15752.1"/>
    <property type="molecule type" value="Genomic_DNA"/>
</dbReference>
<dbReference type="OrthoDB" id="4558460at2"/>
<evidence type="ECO:0000313" key="3">
    <source>
        <dbReference type="Proteomes" id="UP000409037"/>
    </source>
</evidence>
<proteinExistence type="predicted"/>
<accession>A0A5E7U5N5</accession>
<dbReference type="Proteomes" id="UP000409037">
    <property type="component" value="Unassembled WGS sequence"/>
</dbReference>
<dbReference type="Pfam" id="PF13643">
    <property type="entry name" value="DUF4145"/>
    <property type="match status" value="1"/>
</dbReference>
<name>A0A5E7U5N5_PSEFL</name>
<sequence>MQLKRNQLEYAFTASNVPPYACPHCEAGILQVEGKLDSQVTEASKKDQDYGFDPDLVVLNFHGKLVCTTCSDIVSVVGTGGVEIEHEIDENGDWSSEWVEYFNPRFFHPPLKLVNCPEKTPYTVKEKIWAACEAYFCLPDSCCNSLRAAAEEILTDLKIDLKKADGGYLSFSSRINQLPPEREAVKALFDAIRWLGNHGSHSDSSLSRSDALDAFDVMNLLLEELYSETRLKARELAKRINEAKGPVGRHS</sequence>
<evidence type="ECO:0000313" key="2">
    <source>
        <dbReference type="EMBL" id="VVO15752.1"/>
    </source>
</evidence>
<dbReference type="InterPro" id="IPR025285">
    <property type="entry name" value="DUF4145"/>
</dbReference>
<dbReference type="AlphaFoldDB" id="A0A5E7U5N5"/>